<evidence type="ECO:0000256" key="2">
    <source>
        <dbReference type="SAM" id="SignalP"/>
    </source>
</evidence>
<dbReference type="EMBL" id="JAGINP010000004">
    <property type="protein sequence ID" value="MBP2291778.1"/>
    <property type="molecule type" value="Genomic_DNA"/>
</dbReference>
<dbReference type="RefSeq" id="WP_209765373.1">
    <property type="nucleotide sequence ID" value="NZ_JAGINP010000004.1"/>
</dbReference>
<feature type="region of interest" description="Disordered" evidence="1">
    <location>
        <begin position="27"/>
        <end position="57"/>
    </location>
</feature>
<gene>
    <name evidence="3" type="ORF">J2851_001527</name>
</gene>
<keyword evidence="4" id="KW-1185">Reference proteome</keyword>
<sequence length="57" mass="5510">MSHGAKPVAALFGLAALLTAGIAQAECSSNHSTSASTQKPASDTVATGTKAPSSPRG</sequence>
<feature type="chain" id="PRO_5046228964" evidence="2">
    <location>
        <begin position="26"/>
        <end position="57"/>
    </location>
</feature>
<feature type="signal peptide" evidence="2">
    <location>
        <begin position="1"/>
        <end position="25"/>
    </location>
</feature>
<evidence type="ECO:0000313" key="4">
    <source>
        <dbReference type="Proteomes" id="UP000781958"/>
    </source>
</evidence>
<keyword evidence="2" id="KW-0732">Signal</keyword>
<evidence type="ECO:0000256" key="1">
    <source>
        <dbReference type="SAM" id="MobiDB-lite"/>
    </source>
</evidence>
<organism evidence="3 4">
    <name type="scientific">Azospirillum rugosum</name>
    <dbReference type="NCBI Taxonomy" id="416170"/>
    <lineage>
        <taxon>Bacteria</taxon>
        <taxon>Pseudomonadati</taxon>
        <taxon>Pseudomonadota</taxon>
        <taxon>Alphaproteobacteria</taxon>
        <taxon>Rhodospirillales</taxon>
        <taxon>Azospirillaceae</taxon>
        <taxon>Azospirillum</taxon>
    </lineage>
</organism>
<accession>A0ABS4SGT4</accession>
<protein>
    <submittedName>
        <fullName evidence="3">Uncharacterized protein</fullName>
    </submittedName>
</protein>
<proteinExistence type="predicted"/>
<evidence type="ECO:0000313" key="3">
    <source>
        <dbReference type="EMBL" id="MBP2291778.1"/>
    </source>
</evidence>
<reference evidence="3 4" key="1">
    <citation type="submission" date="2021-03" db="EMBL/GenBank/DDBJ databases">
        <title>Genomic Encyclopedia of Type Strains, Phase III (KMG-III): the genomes of soil and plant-associated and newly described type strains.</title>
        <authorList>
            <person name="Whitman W."/>
        </authorList>
    </citation>
    <scope>NUCLEOTIDE SEQUENCE [LARGE SCALE GENOMIC DNA]</scope>
    <source>
        <strain evidence="3 4">IMMIB AFH-6</strain>
    </source>
</reference>
<dbReference type="Proteomes" id="UP000781958">
    <property type="component" value="Unassembled WGS sequence"/>
</dbReference>
<name>A0ABS4SGT4_9PROT</name>
<comment type="caution">
    <text evidence="3">The sequence shown here is derived from an EMBL/GenBank/DDBJ whole genome shotgun (WGS) entry which is preliminary data.</text>
</comment>